<gene>
    <name evidence="2" type="ORF">Cvel_2591</name>
</gene>
<dbReference type="AlphaFoldDB" id="A0A0G4F0E7"/>
<sequence>MLLKDLYTLHQLVCSSQVESEARTLMETGGSRVPEGPPPLQLPPVNESTIWIRWLHDVRIQVSEWRARSVVKSSKELGAGYRIVSLATAELAALRTQIKIAGYLPVIDTKKQQMYQMEGADKEISEEYLMAYNARPCSIFSICLNKMTEERKKLQRPPTGFGLGGTSEEVPEDGVLLPPLRPVRAPAAVAAASSSDAPLSLPPVDAISTLVPNSASQDALKTYLKLWRTLGFYRRPPRNILELRDFSYVLLTNYFLTYLEREGRLLCSWLVQQAVTRKKFRTFHELLAYLDVMITIVNTYCLNGLVPDAIWGCMLGGPIPDSLLHLWEQHRGVNVKLYRPLRRMVEEYARTPETNSLIHTSGPVSHRLMKDLTEMATHITGVPSQSQNVLFLGPAHVPPRGHSRSPAPTRPKKQGNQGGSGSPGGRSDGGYREPVNGKRFCQNRMVILMLSQFSAEQCRRLCRGRLKNSSKRSRHIMKTILL</sequence>
<reference evidence="2" key="1">
    <citation type="submission" date="2014-11" db="EMBL/GenBank/DDBJ databases">
        <authorList>
            <person name="Otto D Thomas"/>
            <person name="Naeem Raeece"/>
        </authorList>
    </citation>
    <scope>NUCLEOTIDE SEQUENCE</scope>
</reference>
<name>A0A0G4F0E7_9ALVE</name>
<organism evidence="2">
    <name type="scientific">Chromera velia CCMP2878</name>
    <dbReference type="NCBI Taxonomy" id="1169474"/>
    <lineage>
        <taxon>Eukaryota</taxon>
        <taxon>Sar</taxon>
        <taxon>Alveolata</taxon>
        <taxon>Colpodellida</taxon>
        <taxon>Chromeraceae</taxon>
        <taxon>Chromera</taxon>
    </lineage>
</organism>
<feature type="compositionally biased region" description="Gly residues" evidence="1">
    <location>
        <begin position="416"/>
        <end position="428"/>
    </location>
</feature>
<dbReference type="VEuPathDB" id="CryptoDB:Cvel_2591"/>
<dbReference type="EMBL" id="CDMZ01000033">
    <property type="protein sequence ID" value="CEM05011.1"/>
    <property type="molecule type" value="Genomic_DNA"/>
</dbReference>
<feature type="region of interest" description="Disordered" evidence="1">
    <location>
        <begin position="391"/>
        <end position="436"/>
    </location>
</feature>
<evidence type="ECO:0000256" key="1">
    <source>
        <dbReference type="SAM" id="MobiDB-lite"/>
    </source>
</evidence>
<evidence type="ECO:0000313" key="2">
    <source>
        <dbReference type="EMBL" id="CEM05011.1"/>
    </source>
</evidence>
<proteinExistence type="predicted"/>
<protein>
    <submittedName>
        <fullName evidence="2">Uncharacterized protein</fullName>
    </submittedName>
</protein>
<accession>A0A0G4F0E7</accession>